<evidence type="ECO:0000313" key="2">
    <source>
        <dbReference type="EMBL" id="OBT97706.1"/>
    </source>
</evidence>
<dbReference type="EMBL" id="KV460220">
    <property type="protein sequence ID" value="OBT97706.1"/>
    <property type="molecule type" value="Genomic_DNA"/>
</dbReference>
<sequence length="326" mass="35946">MSVPRLPAESSDAHLDRPTWTNPGDWGARHISDIAPFTLWDPVSRQYRMPKNPEYEWCKEKFGGGTLMQPGWFTAISSSSPPNPAPLTLGGMPLIFHPPGEDPWRYLMPRLYYANPRVPNPCPEVKWGEMTFPTKEQNAAILRALEPLAAVQKVVYMPYWSVAELKVRDGREYKPGSLPGVVGGRTMLYHHAEESFCASMPRIMECPRLRGARSGSWFEVGGEGGVALLVFGEVYAKPRPPMGGGGEAVGFEEWEVRSLCAVFGDVRDDMRGRAIVRCETGEVVGGFDLVDGVVECVAGGWDGEDGEGWVVVKVGGFGFLFVLPIR</sequence>
<dbReference type="RefSeq" id="XP_018131439.1">
    <property type="nucleotide sequence ID" value="XM_018274424.2"/>
</dbReference>
<feature type="region of interest" description="Disordered" evidence="1">
    <location>
        <begin position="1"/>
        <end position="22"/>
    </location>
</feature>
<dbReference type="Proteomes" id="UP000091956">
    <property type="component" value="Unassembled WGS sequence"/>
</dbReference>
<keyword evidence="3" id="KW-1185">Reference proteome</keyword>
<evidence type="ECO:0000256" key="1">
    <source>
        <dbReference type="SAM" id="MobiDB-lite"/>
    </source>
</evidence>
<reference evidence="2 3" key="1">
    <citation type="submission" date="2016-03" db="EMBL/GenBank/DDBJ databases">
        <title>Comparative genomics of Pseudogymnoascus destructans, the fungus causing white-nose syndrome of bats.</title>
        <authorList>
            <person name="Palmer J.M."/>
            <person name="Drees K.P."/>
            <person name="Foster J.T."/>
            <person name="Lindner D.L."/>
        </authorList>
    </citation>
    <scope>NUCLEOTIDE SEQUENCE [LARGE SCALE GENOMIC DNA]</scope>
    <source>
        <strain evidence="2 3">UAMH 10579</strain>
    </source>
</reference>
<name>A0A1B8GPC7_9PEZI</name>
<proteinExistence type="predicted"/>
<gene>
    <name evidence="2" type="ORF">VE01_04958</name>
</gene>
<organism evidence="2 3">
    <name type="scientific">Pseudogymnoascus verrucosus</name>
    <dbReference type="NCBI Taxonomy" id="342668"/>
    <lineage>
        <taxon>Eukaryota</taxon>
        <taxon>Fungi</taxon>
        <taxon>Dikarya</taxon>
        <taxon>Ascomycota</taxon>
        <taxon>Pezizomycotina</taxon>
        <taxon>Leotiomycetes</taxon>
        <taxon>Thelebolales</taxon>
        <taxon>Thelebolaceae</taxon>
        <taxon>Pseudogymnoascus</taxon>
    </lineage>
</organism>
<accession>A0A1B8GPC7</accession>
<protein>
    <submittedName>
        <fullName evidence="2">Uncharacterized protein</fullName>
    </submittedName>
</protein>
<dbReference type="OrthoDB" id="5361958at2759"/>
<dbReference type="GeneID" id="28838344"/>
<dbReference type="STRING" id="342668.A0A1B8GPC7"/>
<reference evidence="3" key="2">
    <citation type="journal article" date="2018" name="Nat. Commun.">
        <title>Extreme sensitivity to ultraviolet light in the fungal pathogen causing white-nose syndrome of bats.</title>
        <authorList>
            <person name="Palmer J.M."/>
            <person name="Drees K.P."/>
            <person name="Foster J.T."/>
            <person name="Lindner D.L."/>
        </authorList>
    </citation>
    <scope>NUCLEOTIDE SEQUENCE [LARGE SCALE GENOMIC DNA]</scope>
    <source>
        <strain evidence="3">UAMH 10579</strain>
    </source>
</reference>
<dbReference type="AlphaFoldDB" id="A0A1B8GPC7"/>
<evidence type="ECO:0000313" key="3">
    <source>
        <dbReference type="Proteomes" id="UP000091956"/>
    </source>
</evidence>